<dbReference type="InterPro" id="IPR024163">
    <property type="entry name" value="Aerotolerance_reg_N"/>
</dbReference>
<evidence type="ECO:0000313" key="4">
    <source>
        <dbReference type="Proteomes" id="UP000244225"/>
    </source>
</evidence>
<dbReference type="Gene3D" id="3.40.50.880">
    <property type="match status" value="1"/>
</dbReference>
<comment type="caution">
    <text evidence="3">The sequence shown here is derived from an EMBL/GenBank/DDBJ whole genome shotgun (WGS) entry which is preliminary data.</text>
</comment>
<keyword evidence="1" id="KW-1133">Transmembrane helix</keyword>
<feature type="transmembrane region" description="Helical" evidence="1">
    <location>
        <begin position="646"/>
        <end position="665"/>
    </location>
</feature>
<keyword evidence="4" id="KW-1185">Reference proteome</keyword>
<gene>
    <name evidence="3" type="ORF">C8N40_1022</name>
</gene>
<dbReference type="NCBIfam" id="TIGR02226">
    <property type="entry name" value="two_anch"/>
    <property type="match status" value="1"/>
</dbReference>
<organism evidence="3 4">
    <name type="scientific">Pontibacter mucosus</name>
    <dbReference type="NCBI Taxonomy" id="1649266"/>
    <lineage>
        <taxon>Bacteria</taxon>
        <taxon>Pseudomonadati</taxon>
        <taxon>Bacteroidota</taxon>
        <taxon>Cytophagia</taxon>
        <taxon>Cytophagales</taxon>
        <taxon>Hymenobacteraceae</taxon>
        <taxon>Pontibacter</taxon>
    </lineage>
</organism>
<keyword evidence="1" id="KW-0472">Membrane</keyword>
<dbReference type="AlphaFoldDB" id="A0A2T5YNY8"/>
<dbReference type="SUPFAM" id="SSF52317">
    <property type="entry name" value="Class I glutamine amidotransferase-like"/>
    <property type="match status" value="1"/>
</dbReference>
<evidence type="ECO:0000259" key="2">
    <source>
        <dbReference type="Pfam" id="PF07584"/>
    </source>
</evidence>
<dbReference type="PANTHER" id="PTHR37464">
    <property type="entry name" value="BLL2463 PROTEIN"/>
    <property type="match status" value="1"/>
</dbReference>
<accession>A0A2T5YNY8</accession>
<dbReference type="Pfam" id="PF07584">
    <property type="entry name" value="BatA"/>
    <property type="match status" value="1"/>
</dbReference>
<feature type="transmembrane region" description="Helical" evidence="1">
    <location>
        <begin position="6"/>
        <end position="24"/>
    </location>
</feature>
<dbReference type="OrthoDB" id="9810200at2"/>
<dbReference type="EMBL" id="QBKI01000002">
    <property type="protein sequence ID" value="PTX21033.1"/>
    <property type="molecule type" value="Genomic_DNA"/>
</dbReference>
<feature type="domain" description="Aerotolerance regulator N-terminal" evidence="2">
    <location>
        <begin position="1"/>
        <end position="76"/>
    </location>
</feature>
<keyword evidence="1" id="KW-0812">Transmembrane</keyword>
<protein>
    <submittedName>
        <fullName evidence="3">Putative membrane protein (TIGR02226 family)</fullName>
    </submittedName>
</protein>
<feature type="transmembrane region" description="Helical" evidence="1">
    <location>
        <begin position="56"/>
        <end position="78"/>
    </location>
</feature>
<proteinExistence type="predicted"/>
<sequence length="668" mass="73318">MAFLYPSFLFALAAVAVPIILHMVQLRRAKRVMFSNVRFIQASKDLTASQRNLKELLILLCRILFIVFLVLAFAQPFLPAADVAAPGDSSDVAIVVDNSYSMQNLQANENLALLSVATDKAKAISGLFPASTSFRLQTSDNLNHGAPVEKGEVAAMLDGIDMSAKSFAPGAAFRVQPSHLFILSDFQKNNFSPAVLDAADSATQIHLLPLEAASTSNVTIDSVYLEDEFLRPGAENRLFVLLSNTGDEAVEDVPVKLYLQDQQAAALSIDLPADQATQAVMTFRITGSSTVNAYVQVEDYPVDFDNTYNFVLAPSSPISIVEVTDNLQSELKQLYQSEPFFKFAAFRSNSIDYASLAAADIVILNGVQSMSAALAATAANYVKEGGTLTVIPPDGSEIGAYTTLFQNLNIPASFTGAGKSGVKTTLATPDPNNPFFRSIFSDFNAEMQMPAASRSITWSRASDDILKYRGGAPFLSRFDRGSGAVYLMAAPLNEDYSTLPNHALFVPVMYRVAIGSYKQVQQLAYTLGGGTVQLPVPAQVKREGVYELVKDTMAFIPEQQVRGGRLYFNVPPDMNEAGFYTLQRQDSVLTTLAFNYDQQESYLQQYSPDELRSLVGKDRPNVHVYDYGDAFSVKGEFEKRYFGVKLWKYCLILCLFFLMAEIALIRFL</sequence>
<dbReference type="PANTHER" id="PTHR37464:SF1">
    <property type="entry name" value="BLL2463 PROTEIN"/>
    <property type="match status" value="1"/>
</dbReference>
<evidence type="ECO:0000256" key="1">
    <source>
        <dbReference type="SAM" id="Phobius"/>
    </source>
</evidence>
<dbReference type="InterPro" id="IPR029062">
    <property type="entry name" value="Class_I_gatase-like"/>
</dbReference>
<dbReference type="Proteomes" id="UP000244225">
    <property type="component" value="Unassembled WGS sequence"/>
</dbReference>
<dbReference type="InterPro" id="IPR011933">
    <property type="entry name" value="Double_TM_dom"/>
</dbReference>
<evidence type="ECO:0000313" key="3">
    <source>
        <dbReference type="EMBL" id="PTX21033.1"/>
    </source>
</evidence>
<name>A0A2T5YNY8_9BACT</name>
<reference evidence="3 4" key="1">
    <citation type="submission" date="2018-04" db="EMBL/GenBank/DDBJ databases">
        <title>Genomic Encyclopedia of Archaeal and Bacterial Type Strains, Phase II (KMG-II): from individual species to whole genera.</title>
        <authorList>
            <person name="Goeker M."/>
        </authorList>
    </citation>
    <scope>NUCLEOTIDE SEQUENCE [LARGE SCALE GENOMIC DNA]</scope>
    <source>
        <strain evidence="3 4">DSM 100162</strain>
    </source>
</reference>